<feature type="compositionally biased region" description="Basic residues" evidence="1">
    <location>
        <begin position="67"/>
        <end position="79"/>
    </location>
</feature>
<feature type="region of interest" description="Disordered" evidence="1">
    <location>
        <begin position="58"/>
        <end position="115"/>
    </location>
</feature>
<protein>
    <submittedName>
        <fullName evidence="2">Uncharacterized protein</fullName>
    </submittedName>
</protein>
<dbReference type="Proteomes" id="UP001432027">
    <property type="component" value="Unassembled WGS sequence"/>
</dbReference>
<evidence type="ECO:0000256" key="1">
    <source>
        <dbReference type="SAM" id="MobiDB-lite"/>
    </source>
</evidence>
<accession>A0AAV5TT72</accession>
<reference evidence="2" key="1">
    <citation type="submission" date="2023-10" db="EMBL/GenBank/DDBJ databases">
        <title>Genome assembly of Pristionchus species.</title>
        <authorList>
            <person name="Yoshida K."/>
            <person name="Sommer R.J."/>
        </authorList>
    </citation>
    <scope>NUCLEOTIDE SEQUENCE</scope>
    <source>
        <strain evidence="2">RS0144</strain>
    </source>
</reference>
<proteinExistence type="predicted"/>
<name>A0AAV5TT72_9BILA</name>
<evidence type="ECO:0000313" key="2">
    <source>
        <dbReference type="EMBL" id="GMS97693.1"/>
    </source>
</evidence>
<dbReference type="EMBL" id="BTSX01000004">
    <property type="protein sequence ID" value="GMS97693.1"/>
    <property type="molecule type" value="Genomic_DNA"/>
</dbReference>
<keyword evidence="3" id="KW-1185">Reference proteome</keyword>
<dbReference type="AlphaFoldDB" id="A0AAV5TT72"/>
<feature type="non-terminal residue" evidence="2">
    <location>
        <position position="115"/>
    </location>
</feature>
<gene>
    <name evidence="2" type="ORF">PENTCL1PPCAC_19868</name>
</gene>
<evidence type="ECO:0000313" key="3">
    <source>
        <dbReference type="Proteomes" id="UP001432027"/>
    </source>
</evidence>
<organism evidence="2 3">
    <name type="scientific">Pristionchus entomophagus</name>
    <dbReference type="NCBI Taxonomy" id="358040"/>
    <lineage>
        <taxon>Eukaryota</taxon>
        <taxon>Metazoa</taxon>
        <taxon>Ecdysozoa</taxon>
        <taxon>Nematoda</taxon>
        <taxon>Chromadorea</taxon>
        <taxon>Rhabditida</taxon>
        <taxon>Rhabditina</taxon>
        <taxon>Diplogasteromorpha</taxon>
        <taxon>Diplogasteroidea</taxon>
        <taxon>Neodiplogasteridae</taxon>
        <taxon>Pristionchus</taxon>
    </lineage>
</organism>
<feature type="non-terminal residue" evidence="2">
    <location>
        <position position="1"/>
    </location>
</feature>
<comment type="caution">
    <text evidence="2">The sequence shown here is derived from an EMBL/GenBank/DDBJ whole genome shotgun (WGS) entry which is preliminary data.</text>
</comment>
<sequence length="115" mass="13221">REPSIRMLMYGFIESFHLILVNLTQEKTQQASSVNSQNSCDSRKFTLHALEDKTVERVSSNTVNLDKKRRSSRSLSRPRKYTDFISGGSNKSSLKKLKKESEKMSENVSGMERFI</sequence>